<evidence type="ECO:0000256" key="4">
    <source>
        <dbReference type="ARBA" id="ARBA00022993"/>
    </source>
</evidence>
<evidence type="ECO:0000313" key="7">
    <source>
        <dbReference type="EMBL" id="ARD20748.1"/>
    </source>
</evidence>
<dbReference type="SUPFAM" id="SSF52540">
    <property type="entry name" value="P-loop containing nucleoside triphosphate hydrolases"/>
    <property type="match status" value="1"/>
</dbReference>
<accession>A0ABM6JHJ6</accession>
<name>A0ABM6JHJ6_9GAMM</name>
<dbReference type="InterPro" id="IPR001977">
    <property type="entry name" value="Depp_CoAkinase"/>
</dbReference>
<sequence>MSKYIVGLTGGIGSGKTTVANQFAELGIELVDADIIARKVVEKGSDGLKKIVLRHGQKLLQPSGELDRAALREIVFDNEEERLWLNNLLHPMIRNAMLLAVENAKSAYVIMIVPLLFENGLDSLVNTTLVVDIPAHEQIARTAKRDGVESAQVERIIASQIDRNTRLSKADNVIENTQSPEALRDTVQLLHLRYLAQASSA</sequence>
<evidence type="ECO:0000256" key="5">
    <source>
        <dbReference type="HAMAP-Rule" id="MF_00376"/>
    </source>
</evidence>
<keyword evidence="8" id="KW-1185">Reference proteome</keyword>
<protein>
    <recommendedName>
        <fullName evidence="5 6">Dephospho-CoA kinase</fullName>
        <ecNumber evidence="5 6">2.7.1.24</ecNumber>
    </recommendedName>
    <alternativeName>
        <fullName evidence="5">Dephosphocoenzyme A kinase</fullName>
    </alternativeName>
</protein>
<evidence type="ECO:0000256" key="6">
    <source>
        <dbReference type="NCBIfam" id="TIGR00152"/>
    </source>
</evidence>
<comment type="function">
    <text evidence="5">Catalyzes the phosphorylation of the 3'-hydroxyl group of dephosphocoenzyme A to form coenzyme A.</text>
</comment>
<dbReference type="Proteomes" id="UP000191820">
    <property type="component" value="Chromosome"/>
</dbReference>
<dbReference type="HAMAP" id="MF_00376">
    <property type="entry name" value="Dephospho_CoA_kinase"/>
    <property type="match status" value="1"/>
</dbReference>
<proteinExistence type="inferred from homology"/>
<dbReference type="Gene3D" id="3.40.50.300">
    <property type="entry name" value="P-loop containing nucleotide triphosphate hydrolases"/>
    <property type="match status" value="1"/>
</dbReference>
<feature type="binding site" evidence="5">
    <location>
        <begin position="13"/>
        <end position="18"/>
    </location>
    <ligand>
        <name>ATP</name>
        <dbReference type="ChEBI" id="CHEBI:30616"/>
    </ligand>
</feature>
<dbReference type="RefSeq" id="WP_080914717.1">
    <property type="nucleotide sequence ID" value="NZ_CP020472.1"/>
</dbReference>
<keyword evidence="2 5" id="KW-0547">Nucleotide-binding</keyword>
<comment type="similarity">
    <text evidence="1 5">Belongs to the CoaE family.</text>
</comment>
<dbReference type="EC" id="2.7.1.24" evidence="5 6"/>
<keyword evidence="5" id="KW-0808">Transferase</keyword>
<dbReference type="PANTHER" id="PTHR10695">
    <property type="entry name" value="DEPHOSPHO-COA KINASE-RELATED"/>
    <property type="match status" value="1"/>
</dbReference>
<dbReference type="EMBL" id="CP020472">
    <property type="protein sequence ID" value="ARD20748.1"/>
    <property type="molecule type" value="Genomic_DNA"/>
</dbReference>
<evidence type="ECO:0000256" key="3">
    <source>
        <dbReference type="ARBA" id="ARBA00022840"/>
    </source>
</evidence>
<evidence type="ECO:0000313" key="8">
    <source>
        <dbReference type="Proteomes" id="UP000191820"/>
    </source>
</evidence>
<dbReference type="Pfam" id="PF01121">
    <property type="entry name" value="CoaE"/>
    <property type="match status" value="1"/>
</dbReference>
<organism evidence="7 8">
    <name type="scientific">Shewanella japonica</name>
    <dbReference type="NCBI Taxonomy" id="93973"/>
    <lineage>
        <taxon>Bacteria</taxon>
        <taxon>Pseudomonadati</taxon>
        <taxon>Pseudomonadota</taxon>
        <taxon>Gammaproteobacteria</taxon>
        <taxon>Alteromonadales</taxon>
        <taxon>Shewanellaceae</taxon>
        <taxon>Shewanella</taxon>
    </lineage>
</organism>
<evidence type="ECO:0000256" key="1">
    <source>
        <dbReference type="ARBA" id="ARBA00009018"/>
    </source>
</evidence>
<reference evidence="7 8" key="1">
    <citation type="submission" date="2017-03" db="EMBL/GenBank/DDBJ databases">
        <title>Genome sequencing of Shewanella japonica KCTC 22435.</title>
        <authorList>
            <person name="Kim K.M."/>
        </authorList>
    </citation>
    <scope>NUCLEOTIDE SEQUENCE [LARGE SCALE GENOMIC DNA]</scope>
    <source>
        <strain evidence="7 8">KCTC 22435</strain>
    </source>
</reference>
<keyword evidence="5" id="KW-0963">Cytoplasm</keyword>
<comment type="subcellular location">
    <subcellularLocation>
        <location evidence="5">Cytoplasm</location>
    </subcellularLocation>
</comment>
<comment type="pathway">
    <text evidence="5">Cofactor biosynthesis; coenzyme A biosynthesis; CoA from (R)-pantothenate: step 5/5.</text>
</comment>
<keyword evidence="3 5" id="KW-0067">ATP-binding</keyword>
<dbReference type="CDD" id="cd02022">
    <property type="entry name" value="DPCK"/>
    <property type="match status" value="1"/>
</dbReference>
<dbReference type="GO" id="GO:0016301">
    <property type="term" value="F:kinase activity"/>
    <property type="evidence" value="ECO:0007669"/>
    <property type="project" value="UniProtKB-KW"/>
</dbReference>
<dbReference type="PROSITE" id="PS51219">
    <property type="entry name" value="DPCK"/>
    <property type="match status" value="1"/>
</dbReference>
<comment type="catalytic activity">
    <reaction evidence="5">
        <text>3'-dephospho-CoA + ATP = ADP + CoA + H(+)</text>
        <dbReference type="Rhea" id="RHEA:18245"/>
        <dbReference type="ChEBI" id="CHEBI:15378"/>
        <dbReference type="ChEBI" id="CHEBI:30616"/>
        <dbReference type="ChEBI" id="CHEBI:57287"/>
        <dbReference type="ChEBI" id="CHEBI:57328"/>
        <dbReference type="ChEBI" id="CHEBI:456216"/>
        <dbReference type="EC" id="2.7.1.24"/>
    </reaction>
</comment>
<dbReference type="InterPro" id="IPR027417">
    <property type="entry name" value="P-loop_NTPase"/>
</dbReference>
<dbReference type="NCBIfam" id="TIGR00152">
    <property type="entry name" value="dephospho-CoA kinase"/>
    <property type="match status" value="1"/>
</dbReference>
<keyword evidence="4 5" id="KW-0173">Coenzyme A biosynthesis</keyword>
<gene>
    <name evidence="5" type="primary">coaE</name>
    <name evidence="7" type="ORF">SJ2017_0403</name>
</gene>
<keyword evidence="5 7" id="KW-0418">Kinase</keyword>
<dbReference type="PANTHER" id="PTHR10695:SF46">
    <property type="entry name" value="BIFUNCTIONAL COENZYME A SYNTHASE-RELATED"/>
    <property type="match status" value="1"/>
</dbReference>
<evidence type="ECO:0000256" key="2">
    <source>
        <dbReference type="ARBA" id="ARBA00022741"/>
    </source>
</evidence>